<dbReference type="SUPFAM" id="SSF88659">
    <property type="entry name" value="Sigma3 and sigma4 domains of RNA polymerase sigma factors"/>
    <property type="match status" value="1"/>
</dbReference>
<keyword evidence="2" id="KW-0805">Transcription regulation</keyword>
<dbReference type="SUPFAM" id="SSF88946">
    <property type="entry name" value="Sigma2 domain of RNA polymerase sigma factors"/>
    <property type="match status" value="1"/>
</dbReference>
<feature type="domain" description="RNA polymerase sigma factor 70 region 4 type 2" evidence="6">
    <location>
        <begin position="104"/>
        <end position="156"/>
    </location>
</feature>
<dbReference type="InterPro" id="IPR013325">
    <property type="entry name" value="RNA_pol_sigma_r2"/>
</dbReference>
<feature type="domain" description="RNA polymerase sigma-70 region 2" evidence="5">
    <location>
        <begin position="11"/>
        <end position="75"/>
    </location>
</feature>
<dbReference type="Proteomes" id="UP000697995">
    <property type="component" value="Unassembled WGS sequence"/>
</dbReference>
<keyword evidence="4" id="KW-0804">Transcription</keyword>
<dbReference type="InterPro" id="IPR014284">
    <property type="entry name" value="RNA_pol_sigma-70_dom"/>
</dbReference>
<reference evidence="7 8" key="1">
    <citation type="journal article" date="2020" name="Microorganisms">
        <title>Osmotic Adaptation and Compatible Solute Biosynthesis of Phototrophic Bacteria as Revealed from Genome Analyses.</title>
        <authorList>
            <person name="Imhoff J.F."/>
            <person name="Rahn T."/>
            <person name="Kunzel S."/>
            <person name="Keller A."/>
            <person name="Neulinger S.C."/>
        </authorList>
    </citation>
    <scope>NUCLEOTIDE SEQUENCE [LARGE SCALE GENOMIC DNA]</scope>
    <source>
        <strain evidence="7 8">DSM 15382</strain>
    </source>
</reference>
<dbReference type="InterPro" id="IPR036388">
    <property type="entry name" value="WH-like_DNA-bd_sf"/>
</dbReference>
<evidence type="ECO:0000259" key="5">
    <source>
        <dbReference type="Pfam" id="PF04542"/>
    </source>
</evidence>
<evidence type="ECO:0000259" key="6">
    <source>
        <dbReference type="Pfam" id="PF08281"/>
    </source>
</evidence>
<evidence type="ECO:0000256" key="3">
    <source>
        <dbReference type="ARBA" id="ARBA00023082"/>
    </source>
</evidence>
<dbReference type="RefSeq" id="WP_133221989.1">
    <property type="nucleotide sequence ID" value="NZ_NRSG01000360.1"/>
</dbReference>
<dbReference type="Gene3D" id="1.10.10.10">
    <property type="entry name" value="Winged helix-like DNA-binding domain superfamily/Winged helix DNA-binding domain"/>
    <property type="match status" value="1"/>
</dbReference>
<comment type="similarity">
    <text evidence="1">Belongs to the sigma-70 factor family. ECF subfamily.</text>
</comment>
<dbReference type="NCBIfam" id="TIGR02937">
    <property type="entry name" value="sigma70-ECF"/>
    <property type="match status" value="1"/>
</dbReference>
<dbReference type="InterPro" id="IPR013249">
    <property type="entry name" value="RNA_pol_sigma70_r4_t2"/>
</dbReference>
<dbReference type="Gene3D" id="1.10.1740.10">
    <property type="match status" value="1"/>
</dbReference>
<evidence type="ECO:0000256" key="4">
    <source>
        <dbReference type="ARBA" id="ARBA00023163"/>
    </source>
</evidence>
<evidence type="ECO:0000256" key="2">
    <source>
        <dbReference type="ARBA" id="ARBA00023015"/>
    </source>
</evidence>
<dbReference type="CDD" id="cd06171">
    <property type="entry name" value="Sigma70_r4"/>
    <property type="match status" value="1"/>
</dbReference>
<comment type="caution">
    <text evidence="7">The sequence shown here is derived from an EMBL/GenBank/DDBJ whole genome shotgun (WGS) entry which is preliminary data.</text>
</comment>
<organism evidence="7 8">
    <name type="scientific">Paracraurococcus ruber</name>
    <dbReference type="NCBI Taxonomy" id="77675"/>
    <lineage>
        <taxon>Bacteria</taxon>
        <taxon>Pseudomonadati</taxon>
        <taxon>Pseudomonadota</taxon>
        <taxon>Alphaproteobacteria</taxon>
        <taxon>Acetobacterales</taxon>
        <taxon>Roseomonadaceae</taxon>
        <taxon>Paracraurococcus</taxon>
    </lineage>
</organism>
<dbReference type="Pfam" id="PF08281">
    <property type="entry name" value="Sigma70_r4_2"/>
    <property type="match status" value="1"/>
</dbReference>
<gene>
    <name evidence="7" type="ORF">CKO45_26380</name>
</gene>
<dbReference type="PANTHER" id="PTHR43133:SF25">
    <property type="entry name" value="RNA POLYMERASE SIGMA FACTOR RFAY-RELATED"/>
    <property type="match status" value="1"/>
</dbReference>
<dbReference type="PANTHER" id="PTHR43133">
    <property type="entry name" value="RNA POLYMERASE ECF-TYPE SIGMA FACTO"/>
    <property type="match status" value="1"/>
</dbReference>
<evidence type="ECO:0008006" key="9">
    <source>
        <dbReference type="Google" id="ProtNLM"/>
    </source>
</evidence>
<accession>A0ABS1D4E1</accession>
<proteinExistence type="inferred from homology"/>
<keyword evidence="8" id="KW-1185">Reference proteome</keyword>
<evidence type="ECO:0000313" key="7">
    <source>
        <dbReference type="EMBL" id="MBK1661733.1"/>
    </source>
</evidence>
<dbReference type="InterPro" id="IPR013324">
    <property type="entry name" value="RNA_pol_sigma_r3/r4-like"/>
</dbReference>
<evidence type="ECO:0000313" key="8">
    <source>
        <dbReference type="Proteomes" id="UP000697995"/>
    </source>
</evidence>
<dbReference type="InterPro" id="IPR007627">
    <property type="entry name" value="RNA_pol_sigma70_r2"/>
</dbReference>
<name>A0ABS1D4E1_9PROT</name>
<dbReference type="EMBL" id="NRSG01000360">
    <property type="protein sequence ID" value="MBK1661733.1"/>
    <property type="molecule type" value="Genomic_DNA"/>
</dbReference>
<keyword evidence="3" id="KW-0731">Sigma factor</keyword>
<dbReference type="Pfam" id="PF04542">
    <property type="entry name" value="Sigma70_r2"/>
    <property type="match status" value="1"/>
</dbReference>
<evidence type="ECO:0000256" key="1">
    <source>
        <dbReference type="ARBA" id="ARBA00010641"/>
    </source>
</evidence>
<sequence length="177" mass="19848">MADESFRQALTRLLPRLRRFGMTLTGSGTDADELVQTTCERVLGRAGQLRDDTRLDAWLYAVMRNLWTSELRRRRIRRHEGIEAAEAVAGEDGAARTEDRMTLAAVRRAMDSLPEEQRAVLMLVCVDGLSYRDVSAIMDIPIGTVMSRLSRARQDLHARLAGEADGKVTPLRPARRG</sequence>
<dbReference type="InterPro" id="IPR039425">
    <property type="entry name" value="RNA_pol_sigma-70-like"/>
</dbReference>
<protein>
    <recommendedName>
        <fullName evidence="9">RNA polymerase subunit sigma-70</fullName>
    </recommendedName>
</protein>